<dbReference type="PANTHER" id="PTHR24185:SF1">
    <property type="entry name" value="CALCIUM-INDEPENDENT PHOSPHOLIPASE A2-GAMMA"/>
    <property type="match status" value="1"/>
</dbReference>
<dbReference type="Gene3D" id="3.40.1090.10">
    <property type="entry name" value="Cytosolic phospholipase A2 catalytic domain"/>
    <property type="match status" value="1"/>
</dbReference>
<dbReference type="InterPro" id="IPR016035">
    <property type="entry name" value="Acyl_Trfase/lysoPLipase"/>
</dbReference>
<keyword evidence="7" id="KW-1185">Reference proteome</keyword>
<dbReference type="InterPro" id="IPR002641">
    <property type="entry name" value="PNPLA_dom"/>
</dbReference>
<evidence type="ECO:0000256" key="1">
    <source>
        <dbReference type="ARBA" id="ARBA00022801"/>
    </source>
</evidence>
<dbReference type="Pfam" id="PF01734">
    <property type="entry name" value="Patatin"/>
    <property type="match status" value="1"/>
</dbReference>
<name>A0A9P5YFX0_9AGAR</name>
<accession>A0A9P5YFX0</accession>
<comment type="caution">
    <text evidence="6">The sequence shown here is derived from an EMBL/GenBank/DDBJ whole genome shotgun (WGS) entry which is preliminary data.</text>
</comment>
<dbReference type="SUPFAM" id="SSF52151">
    <property type="entry name" value="FabD/lysophospholipase-like"/>
    <property type="match status" value="1"/>
</dbReference>
<dbReference type="PROSITE" id="PS51635">
    <property type="entry name" value="PNPLA"/>
    <property type="match status" value="1"/>
</dbReference>
<dbReference type="EMBL" id="MU150235">
    <property type="protein sequence ID" value="KAF9467925.1"/>
    <property type="molecule type" value="Genomic_DNA"/>
</dbReference>
<feature type="domain" description="PNPLA" evidence="5">
    <location>
        <begin position="1"/>
        <end position="190"/>
    </location>
</feature>
<evidence type="ECO:0000259" key="5">
    <source>
        <dbReference type="PROSITE" id="PS51635"/>
    </source>
</evidence>
<evidence type="ECO:0000256" key="2">
    <source>
        <dbReference type="ARBA" id="ARBA00022963"/>
    </source>
</evidence>
<keyword evidence="1" id="KW-0378">Hydrolase</keyword>
<organism evidence="6 7">
    <name type="scientific">Collybia nuda</name>
    <dbReference type="NCBI Taxonomy" id="64659"/>
    <lineage>
        <taxon>Eukaryota</taxon>
        <taxon>Fungi</taxon>
        <taxon>Dikarya</taxon>
        <taxon>Basidiomycota</taxon>
        <taxon>Agaricomycotina</taxon>
        <taxon>Agaricomycetes</taxon>
        <taxon>Agaricomycetidae</taxon>
        <taxon>Agaricales</taxon>
        <taxon>Tricholomatineae</taxon>
        <taxon>Clitocybaceae</taxon>
        <taxon>Collybia</taxon>
    </lineage>
</organism>
<keyword evidence="2" id="KW-0442">Lipid degradation</keyword>
<evidence type="ECO:0000313" key="7">
    <source>
        <dbReference type="Proteomes" id="UP000807353"/>
    </source>
</evidence>
<dbReference type="PANTHER" id="PTHR24185">
    <property type="entry name" value="CALCIUM-INDEPENDENT PHOSPHOLIPASE A2-GAMMA"/>
    <property type="match status" value="1"/>
</dbReference>
<dbReference type="OrthoDB" id="630895at2759"/>
<dbReference type="GO" id="GO:0046486">
    <property type="term" value="P:glycerolipid metabolic process"/>
    <property type="evidence" value="ECO:0007669"/>
    <property type="project" value="UniProtKB-ARBA"/>
</dbReference>
<gene>
    <name evidence="6" type="ORF">BDZ94DRAFT_1155476</name>
</gene>
<dbReference type="GO" id="GO:0016020">
    <property type="term" value="C:membrane"/>
    <property type="evidence" value="ECO:0007669"/>
    <property type="project" value="TreeGrafter"/>
</dbReference>
<dbReference type="GO" id="GO:0016042">
    <property type="term" value="P:lipid catabolic process"/>
    <property type="evidence" value="ECO:0007669"/>
    <property type="project" value="UniProtKB-KW"/>
</dbReference>
<sequence length="330" mass="36968">MFLDGGGIRGLSTMIVLQELMHKIQDRHKLPSLPKPCEVFNLASGIGTGGLIVIMLFRLEMAIDQAIDAYIKLTEHAFSERKWLWWQEGTFKASRLEEAVLELIMDALGLDKIKAKEVRIFVCPVSSRDVSPPTRFRTWNSSGDAGCDCTIVEAARATCAAETVFKGINIGAESIHPRGLGCNNPTEYILQEAISVFPSEGISCVVSLGTGTVSQIGLDVLSHSPNTSSRNLVDTLRRMVADCEDRSQNITQQFSNIQDLYFRVNVDQGLQDMLMDEWRRVDDVRKYTEQYLGRQDIVDQVERLISRLLVEPTKQSSTTYSFLKPGKAFR</sequence>
<comment type="caution">
    <text evidence="4">Lacks conserved residue(s) required for the propagation of feature annotation.</text>
</comment>
<dbReference type="GO" id="GO:0019369">
    <property type="term" value="P:arachidonate metabolic process"/>
    <property type="evidence" value="ECO:0007669"/>
    <property type="project" value="TreeGrafter"/>
</dbReference>
<keyword evidence="3" id="KW-0443">Lipid metabolism</keyword>
<protein>
    <submittedName>
        <fullName evidence="6">FabD/lysophospholipase-like protein</fullName>
    </submittedName>
</protein>
<evidence type="ECO:0000256" key="4">
    <source>
        <dbReference type="PROSITE-ProRule" id="PRU01161"/>
    </source>
</evidence>
<dbReference type="Proteomes" id="UP000807353">
    <property type="component" value="Unassembled WGS sequence"/>
</dbReference>
<dbReference type="AlphaFoldDB" id="A0A9P5YFX0"/>
<proteinExistence type="predicted"/>
<dbReference type="GO" id="GO:0047499">
    <property type="term" value="F:calcium-independent phospholipase A2 activity"/>
    <property type="evidence" value="ECO:0007669"/>
    <property type="project" value="TreeGrafter"/>
</dbReference>
<evidence type="ECO:0000256" key="3">
    <source>
        <dbReference type="ARBA" id="ARBA00023098"/>
    </source>
</evidence>
<evidence type="ECO:0000313" key="6">
    <source>
        <dbReference type="EMBL" id="KAF9467925.1"/>
    </source>
</evidence>
<reference evidence="6" key="1">
    <citation type="submission" date="2020-11" db="EMBL/GenBank/DDBJ databases">
        <authorList>
            <consortium name="DOE Joint Genome Institute"/>
            <person name="Ahrendt S."/>
            <person name="Riley R."/>
            <person name="Andreopoulos W."/>
            <person name="Labutti K."/>
            <person name="Pangilinan J."/>
            <person name="Ruiz-Duenas F.J."/>
            <person name="Barrasa J.M."/>
            <person name="Sanchez-Garcia M."/>
            <person name="Camarero S."/>
            <person name="Miyauchi S."/>
            <person name="Serrano A."/>
            <person name="Linde D."/>
            <person name="Babiker R."/>
            <person name="Drula E."/>
            <person name="Ayuso-Fernandez I."/>
            <person name="Pacheco R."/>
            <person name="Padilla G."/>
            <person name="Ferreira P."/>
            <person name="Barriuso J."/>
            <person name="Kellner H."/>
            <person name="Castanera R."/>
            <person name="Alfaro M."/>
            <person name="Ramirez L."/>
            <person name="Pisabarro A.G."/>
            <person name="Kuo A."/>
            <person name="Tritt A."/>
            <person name="Lipzen A."/>
            <person name="He G."/>
            <person name="Yan M."/>
            <person name="Ng V."/>
            <person name="Cullen D."/>
            <person name="Martin F."/>
            <person name="Rosso M.-N."/>
            <person name="Henrissat B."/>
            <person name="Hibbett D."/>
            <person name="Martinez A.T."/>
            <person name="Grigoriev I.V."/>
        </authorList>
    </citation>
    <scope>NUCLEOTIDE SEQUENCE</scope>
    <source>
        <strain evidence="6">CBS 247.69</strain>
    </source>
</reference>
<feature type="short sequence motif" description="GXGXXG" evidence="4">
    <location>
        <begin position="5"/>
        <end position="10"/>
    </location>
</feature>